<dbReference type="InterPro" id="IPR011991">
    <property type="entry name" value="ArsR-like_HTH"/>
</dbReference>
<dbReference type="PROSITE" id="PS50987">
    <property type="entry name" value="HTH_ARSR_2"/>
    <property type="match status" value="1"/>
</dbReference>
<dbReference type="InterPro" id="IPR023485">
    <property type="entry name" value="Ptyr_pPase"/>
</dbReference>
<sequence length="226" mass="23942">MSIEASELVARAAVHAALGDPVRLAIVDALVLGEASPSELQRLLDVPSNLMAHHVRVLEKAGVVRRHRSEADRRRTYLALAPTALSALRPTVTRDAVRVVFVCTENSARSQLAAALWADTSAVPATSAGTRPAPAIHPGALAAAERHGLALRAATPRHLDDVVDPADVVITVCDAAHEELAAAPDERRLHWSVPDPARTGDDGAFDHAIDTLADRITRVAPALRPS</sequence>
<dbReference type="SMART" id="SM00226">
    <property type="entry name" value="LMWPc"/>
    <property type="match status" value="1"/>
</dbReference>
<dbReference type="PANTHER" id="PTHR43428:SF1">
    <property type="entry name" value="ARSENATE REDUCTASE"/>
    <property type="match status" value="1"/>
</dbReference>
<dbReference type="InterPro" id="IPR000835">
    <property type="entry name" value="HTH_MarR-typ"/>
</dbReference>
<dbReference type="Gene3D" id="3.40.50.2300">
    <property type="match status" value="1"/>
</dbReference>
<dbReference type="AlphaFoldDB" id="A0A543FVZ3"/>
<dbReference type="Pfam" id="PF01451">
    <property type="entry name" value="LMWPc"/>
    <property type="match status" value="1"/>
</dbReference>
<dbReference type="OrthoDB" id="9784339at2"/>
<protein>
    <submittedName>
        <fullName evidence="3">ArsR family transcriptional regulator</fullName>
    </submittedName>
</protein>
<dbReference type="InterPro" id="IPR036390">
    <property type="entry name" value="WH_DNA-bd_sf"/>
</dbReference>
<dbReference type="EMBL" id="VFPH01000002">
    <property type="protein sequence ID" value="TQM37992.1"/>
    <property type="molecule type" value="Genomic_DNA"/>
</dbReference>
<dbReference type="SUPFAM" id="SSF52788">
    <property type="entry name" value="Phosphotyrosine protein phosphatases I"/>
    <property type="match status" value="1"/>
</dbReference>
<organism evidence="3 4">
    <name type="scientific">Pseudonocardia cypriaca</name>
    <dbReference type="NCBI Taxonomy" id="882449"/>
    <lineage>
        <taxon>Bacteria</taxon>
        <taxon>Bacillati</taxon>
        <taxon>Actinomycetota</taxon>
        <taxon>Actinomycetes</taxon>
        <taxon>Pseudonocardiales</taxon>
        <taxon>Pseudonocardiaceae</taxon>
        <taxon>Pseudonocardia</taxon>
    </lineage>
</organism>
<gene>
    <name evidence="3" type="ORF">FB388_5216</name>
</gene>
<comment type="caution">
    <text evidence="3">The sequence shown here is derived from an EMBL/GenBank/DDBJ whole genome shotgun (WGS) entry which is preliminary data.</text>
</comment>
<dbReference type="Gene3D" id="1.10.10.10">
    <property type="entry name" value="Winged helix-like DNA-binding domain superfamily/Winged helix DNA-binding domain"/>
    <property type="match status" value="1"/>
</dbReference>
<evidence type="ECO:0000313" key="4">
    <source>
        <dbReference type="Proteomes" id="UP000319818"/>
    </source>
</evidence>
<name>A0A543FVZ3_9PSEU</name>
<keyword evidence="4" id="KW-1185">Reference proteome</keyword>
<dbReference type="CDD" id="cd00090">
    <property type="entry name" value="HTH_ARSR"/>
    <property type="match status" value="1"/>
</dbReference>
<feature type="domain" description="HTH arsR-type" evidence="2">
    <location>
        <begin position="3"/>
        <end position="100"/>
    </location>
</feature>
<dbReference type="Proteomes" id="UP000319818">
    <property type="component" value="Unassembled WGS sequence"/>
</dbReference>
<evidence type="ECO:0000259" key="2">
    <source>
        <dbReference type="PROSITE" id="PS50987"/>
    </source>
</evidence>
<dbReference type="InterPro" id="IPR036388">
    <property type="entry name" value="WH-like_DNA-bd_sf"/>
</dbReference>
<dbReference type="GO" id="GO:0003700">
    <property type="term" value="F:DNA-binding transcription factor activity"/>
    <property type="evidence" value="ECO:0007669"/>
    <property type="project" value="InterPro"/>
</dbReference>
<dbReference type="SMART" id="SM00347">
    <property type="entry name" value="HTH_MARR"/>
    <property type="match status" value="1"/>
</dbReference>
<dbReference type="Pfam" id="PF12840">
    <property type="entry name" value="HTH_20"/>
    <property type="match status" value="1"/>
</dbReference>
<keyword evidence="1" id="KW-0059">Arsenical resistance</keyword>
<dbReference type="InterPro" id="IPR036196">
    <property type="entry name" value="Ptyr_pPase_sf"/>
</dbReference>
<evidence type="ECO:0000313" key="3">
    <source>
        <dbReference type="EMBL" id="TQM37992.1"/>
    </source>
</evidence>
<evidence type="ECO:0000256" key="1">
    <source>
        <dbReference type="ARBA" id="ARBA00022849"/>
    </source>
</evidence>
<accession>A0A543FVZ3</accession>
<reference evidence="3 4" key="1">
    <citation type="submission" date="2019-06" db="EMBL/GenBank/DDBJ databases">
        <title>Sequencing the genomes of 1000 actinobacteria strains.</title>
        <authorList>
            <person name="Klenk H.-P."/>
        </authorList>
    </citation>
    <scope>NUCLEOTIDE SEQUENCE [LARGE SCALE GENOMIC DNA]</scope>
    <source>
        <strain evidence="3 4">DSM 45511</strain>
    </source>
</reference>
<dbReference type="SMART" id="SM00418">
    <property type="entry name" value="HTH_ARSR"/>
    <property type="match status" value="1"/>
</dbReference>
<dbReference type="GO" id="GO:0046685">
    <property type="term" value="P:response to arsenic-containing substance"/>
    <property type="evidence" value="ECO:0007669"/>
    <property type="project" value="UniProtKB-KW"/>
</dbReference>
<dbReference type="PANTHER" id="PTHR43428">
    <property type="entry name" value="ARSENATE REDUCTASE"/>
    <property type="match status" value="1"/>
</dbReference>
<dbReference type="RefSeq" id="WP_142104724.1">
    <property type="nucleotide sequence ID" value="NZ_VFPH01000002.1"/>
</dbReference>
<dbReference type="SUPFAM" id="SSF46785">
    <property type="entry name" value="Winged helix' DNA-binding domain"/>
    <property type="match status" value="1"/>
</dbReference>
<proteinExistence type="predicted"/>
<dbReference type="InterPro" id="IPR001845">
    <property type="entry name" value="HTH_ArsR_DNA-bd_dom"/>
</dbReference>